<dbReference type="AlphaFoldDB" id="C3ZFE0"/>
<feature type="transmembrane region" description="Helical" evidence="1">
    <location>
        <begin position="228"/>
        <end position="251"/>
    </location>
</feature>
<name>C3ZFE0_BRAFL</name>
<accession>C3ZFE0</accession>
<feature type="transmembrane region" description="Helical" evidence="1">
    <location>
        <begin position="12"/>
        <end position="39"/>
    </location>
</feature>
<keyword evidence="1" id="KW-0472">Membrane</keyword>
<evidence type="ECO:0000256" key="1">
    <source>
        <dbReference type="SAM" id="Phobius"/>
    </source>
</evidence>
<feature type="transmembrane region" description="Helical" evidence="1">
    <location>
        <begin position="78"/>
        <end position="105"/>
    </location>
</feature>
<dbReference type="EMBL" id="GG666613">
    <property type="protein sequence ID" value="EEN48694.1"/>
    <property type="molecule type" value="Genomic_DNA"/>
</dbReference>
<dbReference type="PANTHER" id="PTHR23320">
    <property type="entry name" value="MEMBRANE-SPANNING 4-DOMAINS SUBFAMILY A MS4A -RELATED"/>
    <property type="match status" value="1"/>
</dbReference>
<reference evidence="2" key="1">
    <citation type="journal article" date="2008" name="Nature">
        <title>The amphioxus genome and the evolution of the chordate karyotype.</title>
        <authorList>
            <consortium name="US DOE Joint Genome Institute (JGI-PGF)"/>
            <person name="Putnam N.H."/>
            <person name="Butts T."/>
            <person name="Ferrier D.E.K."/>
            <person name="Furlong R.F."/>
            <person name="Hellsten U."/>
            <person name="Kawashima T."/>
            <person name="Robinson-Rechavi M."/>
            <person name="Shoguchi E."/>
            <person name="Terry A."/>
            <person name="Yu J.-K."/>
            <person name="Benito-Gutierrez E.L."/>
            <person name="Dubchak I."/>
            <person name="Garcia-Fernandez J."/>
            <person name="Gibson-Brown J.J."/>
            <person name="Grigoriev I.V."/>
            <person name="Horton A.C."/>
            <person name="de Jong P.J."/>
            <person name="Jurka J."/>
            <person name="Kapitonov V.V."/>
            <person name="Kohara Y."/>
            <person name="Kuroki Y."/>
            <person name="Lindquist E."/>
            <person name="Lucas S."/>
            <person name="Osoegawa K."/>
            <person name="Pennacchio L.A."/>
            <person name="Salamov A.A."/>
            <person name="Satou Y."/>
            <person name="Sauka-Spengler T."/>
            <person name="Schmutz J."/>
            <person name="Shin-I T."/>
            <person name="Toyoda A."/>
            <person name="Bronner-Fraser M."/>
            <person name="Fujiyama A."/>
            <person name="Holland L.Z."/>
            <person name="Holland P.W.H."/>
            <person name="Satoh N."/>
            <person name="Rokhsar D.S."/>
        </authorList>
    </citation>
    <scope>NUCLEOTIDE SEQUENCE [LARGE SCALE GENOMIC DNA]</scope>
    <source>
        <strain evidence="2">S238N-H82</strain>
        <tissue evidence="2">Testes</tissue>
    </source>
</reference>
<feature type="transmembrane region" description="Helical" evidence="1">
    <location>
        <begin position="176"/>
        <end position="202"/>
    </location>
</feature>
<evidence type="ECO:0000313" key="2">
    <source>
        <dbReference type="EMBL" id="EEN48694.1"/>
    </source>
</evidence>
<sequence>MGYNGKYLQGMGFTLVVMGSLNIILGIAADATFASIGLVSASVTVHYISAPIWNGISVVITGVLAIRSGKKPTNEGLMVALIILGIFTILSAACCFSLNIVGWIIEARCRYYGDCNSASIALHVVNVLLSLAEIVMAFVAAIMPCCGLASSNNPVVITGFLAICSGKKPTNMRLMVALMVLGIFTILSAACCFSLGIVGFIIDSVCGQGYGRDYGSRSHHYDCSTASIALHVVNALLSLAEIVMAFVAAIMPCCGLASSNNPHNPPTKRNENIK</sequence>
<organism>
    <name type="scientific">Branchiostoma floridae</name>
    <name type="common">Florida lancelet</name>
    <name type="synonym">Amphioxus</name>
    <dbReference type="NCBI Taxonomy" id="7739"/>
    <lineage>
        <taxon>Eukaryota</taxon>
        <taxon>Metazoa</taxon>
        <taxon>Chordata</taxon>
        <taxon>Cephalochordata</taxon>
        <taxon>Leptocardii</taxon>
        <taxon>Amphioxiformes</taxon>
        <taxon>Branchiostomatidae</taxon>
        <taxon>Branchiostoma</taxon>
    </lineage>
</organism>
<proteinExistence type="predicted"/>
<dbReference type="InterPro" id="IPR030417">
    <property type="entry name" value="MS4A"/>
</dbReference>
<feature type="transmembrane region" description="Helical" evidence="1">
    <location>
        <begin position="120"/>
        <end position="143"/>
    </location>
</feature>
<feature type="transmembrane region" description="Helical" evidence="1">
    <location>
        <begin position="45"/>
        <end position="66"/>
    </location>
</feature>
<keyword evidence="1" id="KW-1133">Transmembrane helix</keyword>
<keyword evidence="1" id="KW-0812">Transmembrane</keyword>
<dbReference type="InParanoid" id="C3ZFE0"/>
<dbReference type="PANTHER" id="PTHR23320:SF165">
    <property type="entry name" value="MARVEL DOMAIN-CONTAINING PROTEIN"/>
    <property type="match status" value="1"/>
</dbReference>
<gene>
    <name evidence="2" type="ORF">BRAFLDRAFT_67121</name>
</gene>
<protein>
    <submittedName>
        <fullName evidence="2">Uncharacterized protein</fullName>
    </submittedName>
</protein>